<dbReference type="OrthoDB" id="5949767at2"/>
<feature type="signal peptide" evidence="1">
    <location>
        <begin position="1"/>
        <end position="23"/>
    </location>
</feature>
<gene>
    <name evidence="3" type="ORF">ACR52_10950</name>
</gene>
<dbReference type="InterPro" id="IPR005586">
    <property type="entry name" value="ABC_trans_aux"/>
</dbReference>
<protein>
    <recommendedName>
        <fullName evidence="2">ABC-type transport auxiliary lipoprotein component domain-containing protein</fullName>
    </recommendedName>
</protein>
<name>A0A0J8FY93_9PSED</name>
<evidence type="ECO:0000256" key="1">
    <source>
        <dbReference type="SAM" id="SignalP"/>
    </source>
</evidence>
<dbReference type="Proteomes" id="UP000037551">
    <property type="component" value="Unassembled WGS sequence"/>
</dbReference>
<dbReference type="Pfam" id="PF03886">
    <property type="entry name" value="ABC_trans_aux"/>
    <property type="match status" value="1"/>
</dbReference>
<feature type="chain" id="PRO_5005297952" description="ABC-type transport auxiliary lipoprotein component domain-containing protein" evidence="1">
    <location>
        <begin position="24"/>
        <end position="186"/>
    </location>
</feature>
<dbReference type="STRING" id="1674920.ACR52_10950"/>
<keyword evidence="1" id="KW-0732">Signal</keyword>
<dbReference type="EMBL" id="LFMW01000007">
    <property type="protein sequence ID" value="KMT55085.1"/>
    <property type="molecule type" value="Genomic_DNA"/>
</dbReference>
<dbReference type="PATRIC" id="fig|1674920.3.peg.5027"/>
<evidence type="ECO:0000313" key="3">
    <source>
        <dbReference type="EMBL" id="KMT55085.1"/>
    </source>
</evidence>
<dbReference type="AlphaFoldDB" id="A0A0J8FY93"/>
<evidence type="ECO:0000259" key="2">
    <source>
        <dbReference type="Pfam" id="PF03886"/>
    </source>
</evidence>
<organism evidence="3 4">
    <name type="scientific">Pseudomonas fildesensis</name>
    <dbReference type="NCBI Taxonomy" id="1674920"/>
    <lineage>
        <taxon>Bacteria</taxon>
        <taxon>Pseudomonadati</taxon>
        <taxon>Pseudomonadota</taxon>
        <taxon>Gammaproteobacteria</taxon>
        <taxon>Pseudomonadales</taxon>
        <taxon>Pseudomonadaceae</taxon>
        <taxon>Pseudomonas</taxon>
    </lineage>
</organism>
<dbReference type="RefSeq" id="WP_048723887.1">
    <property type="nucleotide sequence ID" value="NZ_JBJGXJ010000001.1"/>
</dbReference>
<sequence length="186" mass="20178">MTFPLKITWVGMLLLLTACSSTPITFHTLTPAHWNTATGAGAGTLRIESITVPPQVDRPQIVIRQGDSGVAILETQWWAASLADELRSALVDQLANSNPRQSMLLRLEVQRFDSVPGQYALLDVKWRLRPAGGTERPPLTCRTTLQSPAGLSIDNVVLAHQNNLKRFAAQISQAVDSSASQCPTAP</sequence>
<dbReference type="PROSITE" id="PS51257">
    <property type="entry name" value="PROKAR_LIPOPROTEIN"/>
    <property type="match status" value="1"/>
</dbReference>
<dbReference type="Gene3D" id="3.40.50.10610">
    <property type="entry name" value="ABC-type transport auxiliary lipoprotein component"/>
    <property type="match status" value="1"/>
</dbReference>
<comment type="caution">
    <text evidence="3">The sequence shown here is derived from an EMBL/GenBank/DDBJ whole genome shotgun (WGS) entry which is preliminary data.</text>
</comment>
<keyword evidence="4" id="KW-1185">Reference proteome</keyword>
<reference evidence="3 4" key="1">
    <citation type="submission" date="2015-06" db="EMBL/GenBank/DDBJ databases">
        <title>Draft genome sequence of an Antarctic Pseudomonas sp. strain KG01 with full potential for biotechnological applications.</title>
        <authorList>
            <person name="Pavlov M.S."/>
            <person name="Lira F."/>
            <person name="Martinez J.L."/>
            <person name="Marshall S.H."/>
        </authorList>
    </citation>
    <scope>NUCLEOTIDE SEQUENCE [LARGE SCALE GENOMIC DNA]</scope>
    <source>
        <strain evidence="3 4">KG01</strain>
    </source>
</reference>
<feature type="domain" description="ABC-type transport auxiliary lipoprotein component" evidence="2">
    <location>
        <begin position="28"/>
        <end position="171"/>
    </location>
</feature>
<accession>A0A0J8FY93</accession>
<evidence type="ECO:0000313" key="4">
    <source>
        <dbReference type="Proteomes" id="UP000037551"/>
    </source>
</evidence>
<dbReference type="SUPFAM" id="SSF159594">
    <property type="entry name" value="XCC0632-like"/>
    <property type="match status" value="1"/>
</dbReference>
<proteinExistence type="predicted"/>